<accession>A0A418KS02</accession>
<sequence>MSRPSRSAWLFDKVRRYPVVIVCAFAATLGITLGNMLVPSIDHALGINPFQSADQVIASPGDEPGRPSASDDPGDSPSEGDGDGGSASADPGSDDEGDGGGSGGGQSDDGDGGDPSDDPEAEPGDGNSTGSGGGSGDPSDDP</sequence>
<proteinExistence type="predicted"/>
<keyword evidence="3" id="KW-1185">Reference proteome</keyword>
<comment type="caution">
    <text evidence="2">The sequence shown here is derived from an EMBL/GenBank/DDBJ whole genome shotgun (WGS) entry which is preliminary data.</text>
</comment>
<feature type="compositionally biased region" description="Acidic residues" evidence="1">
    <location>
        <begin position="108"/>
        <end position="123"/>
    </location>
</feature>
<organism evidence="2 3">
    <name type="scientific">Jiangella rhizosphaerae</name>
    <dbReference type="NCBI Taxonomy" id="2293569"/>
    <lineage>
        <taxon>Bacteria</taxon>
        <taxon>Bacillati</taxon>
        <taxon>Actinomycetota</taxon>
        <taxon>Actinomycetes</taxon>
        <taxon>Jiangellales</taxon>
        <taxon>Jiangellaceae</taxon>
        <taxon>Jiangella</taxon>
    </lineage>
</organism>
<feature type="non-terminal residue" evidence="2">
    <location>
        <position position="142"/>
    </location>
</feature>
<evidence type="ECO:0000313" key="2">
    <source>
        <dbReference type="EMBL" id="RIQ26268.1"/>
    </source>
</evidence>
<dbReference type="AlphaFoldDB" id="A0A418KS02"/>
<reference evidence="2 3" key="1">
    <citation type="submission" date="2018-09" db="EMBL/GenBank/DDBJ databases">
        <title>Isolation, diversity and antifungal activity of actinobacteria from wheat.</title>
        <authorList>
            <person name="Han C."/>
        </authorList>
    </citation>
    <scope>NUCLEOTIDE SEQUENCE [LARGE SCALE GENOMIC DNA]</scope>
    <source>
        <strain evidence="2 3">NEAU-YY265</strain>
    </source>
</reference>
<protein>
    <submittedName>
        <fullName evidence="2">Uncharacterized protein</fullName>
    </submittedName>
</protein>
<gene>
    <name evidence="2" type="ORF">DY240_10805</name>
</gene>
<dbReference type="EMBL" id="QUAL01000098">
    <property type="protein sequence ID" value="RIQ26268.1"/>
    <property type="molecule type" value="Genomic_DNA"/>
</dbReference>
<evidence type="ECO:0000256" key="1">
    <source>
        <dbReference type="SAM" id="MobiDB-lite"/>
    </source>
</evidence>
<name>A0A418KS02_9ACTN</name>
<feature type="region of interest" description="Disordered" evidence="1">
    <location>
        <begin position="52"/>
        <end position="142"/>
    </location>
</feature>
<feature type="compositionally biased region" description="Acidic residues" evidence="1">
    <location>
        <begin position="72"/>
        <end position="82"/>
    </location>
</feature>
<dbReference type="Proteomes" id="UP000284057">
    <property type="component" value="Unassembled WGS sequence"/>
</dbReference>
<evidence type="ECO:0000313" key="3">
    <source>
        <dbReference type="Proteomes" id="UP000284057"/>
    </source>
</evidence>
<feature type="compositionally biased region" description="Gly residues" evidence="1">
    <location>
        <begin position="127"/>
        <end position="136"/>
    </location>
</feature>